<evidence type="ECO:0000313" key="2">
    <source>
        <dbReference type="EMBL" id="KAF4680758.1"/>
    </source>
</evidence>
<feature type="region of interest" description="Disordered" evidence="1">
    <location>
        <begin position="141"/>
        <end position="178"/>
    </location>
</feature>
<comment type="caution">
    <text evidence="2">The sequence shown here is derived from an EMBL/GenBank/DDBJ whole genome shotgun (WGS) entry which is preliminary data.</text>
</comment>
<evidence type="ECO:0000256" key="1">
    <source>
        <dbReference type="SAM" id="MobiDB-lite"/>
    </source>
</evidence>
<dbReference type="EMBL" id="JABANP010000576">
    <property type="protein sequence ID" value="KAF4680758.1"/>
    <property type="molecule type" value="Genomic_DNA"/>
</dbReference>
<protein>
    <submittedName>
        <fullName evidence="2">Uncharacterized protein</fullName>
    </submittedName>
</protein>
<reference evidence="2 3" key="1">
    <citation type="submission" date="2020-04" db="EMBL/GenBank/DDBJ databases">
        <title>Perkinsus olseni comparative genomics.</title>
        <authorList>
            <person name="Bogema D.R."/>
        </authorList>
    </citation>
    <scope>NUCLEOTIDE SEQUENCE [LARGE SCALE GENOMIC DNA]</scope>
    <source>
        <strain evidence="2">00978-12</strain>
    </source>
</reference>
<accession>A0A7J6NA35</accession>
<feature type="compositionally biased region" description="Basic and acidic residues" evidence="1">
    <location>
        <begin position="141"/>
        <end position="158"/>
    </location>
</feature>
<dbReference type="Proteomes" id="UP000541610">
    <property type="component" value="Unassembled WGS sequence"/>
</dbReference>
<feature type="compositionally biased region" description="Basic and acidic residues" evidence="1">
    <location>
        <begin position="421"/>
        <end position="433"/>
    </location>
</feature>
<evidence type="ECO:0000313" key="3">
    <source>
        <dbReference type="Proteomes" id="UP000541610"/>
    </source>
</evidence>
<dbReference type="AlphaFoldDB" id="A0A7J6NA35"/>
<name>A0A7J6NA35_PEROL</name>
<sequence>MAGSSYSRRKHSVKRRLTRVAEQAKFTLIPEEFDILLASKPRLFIEVAKRWDDSSRRLAPRPERGLIGRAVNQGASVTADDDEAAALSTSDENIEDPVAVEDQQVRGEVPVQGLPLAGKLDAEERLRRAAVVQRTLDDLRKAQGRSVRDPKESAERQVDTAQQVSDAAPGLQLDRSPPRLEAHSLSTNFPKCPAQLVLVEGLSATHLIMAEYENIEDPVAVEDQQVRGEVPVQGKKLFAGVSLISIFWITRERNVLELLSEEGLSRDNKRRHKAICTALNRVCIHLDICRLLHLTLPRTSTELNEKCTIQWEAAAEMYHAVAHELDSLHHTDGDLKAAEIEVAPHPDIPLLPWDFWRWFVLPRALREIPFNELQDRCLKYLDLHLDSDDFEELQSRARLTRPREQEDRRYLLLETRLRAAEHSRKAQHKDGCELSKPSSASRPEEGPVILPVRELRDFITSPPPKLRRGMLKNRYPVIPIQEDMKELLEYMRNQPMPSTEIEGAASHVEQEPSIAAEIDDSIFETPPPQKSEYWFLGLRRP</sequence>
<gene>
    <name evidence="2" type="ORF">FOZ60_013019</name>
</gene>
<organism evidence="2 3">
    <name type="scientific">Perkinsus olseni</name>
    <name type="common">Perkinsus atlanticus</name>
    <dbReference type="NCBI Taxonomy" id="32597"/>
    <lineage>
        <taxon>Eukaryota</taxon>
        <taxon>Sar</taxon>
        <taxon>Alveolata</taxon>
        <taxon>Perkinsozoa</taxon>
        <taxon>Perkinsea</taxon>
        <taxon>Perkinsida</taxon>
        <taxon>Perkinsidae</taxon>
        <taxon>Perkinsus</taxon>
    </lineage>
</organism>
<feature type="region of interest" description="Disordered" evidence="1">
    <location>
        <begin position="421"/>
        <end position="446"/>
    </location>
</feature>
<proteinExistence type="predicted"/>